<name>A0A8H9M3P0_9ALTE</name>
<dbReference type="Pfam" id="PF12804">
    <property type="entry name" value="NTP_transf_3"/>
    <property type="match status" value="1"/>
</dbReference>
<dbReference type="SUPFAM" id="SSF53448">
    <property type="entry name" value="Nucleotide-diphospho-sugar transferases"/>
    <property type="match status" value="1"/>
</dbReference>
<evidence type="ECO:0000313" key="10">
    <source>
        <dbReference type="Proteomes" id="UP000622604"/>
    </source>
</evidence>
<dbReference type="GO" id="GO:0005525">
    <property type="term" value="F:GTP binding"/>
    <property type="evidence" value="ECO:0007669"/>
    <property type="project" value="UniProtKB-KW"/>
</dbReference>
<organism evidence="9 10">
    <name type="scientific">Paraglaciecola chathamensis</name>
    <dbReference type="NCBI Taxonomy" id="368405"/>
    <lineage>
        <taxon>Bacteria</taxon>
        <taxon>Pseudomonadati</taxon>
        <taxon>Pseudomonadota</taxon>
        <taxon>Gammaproteobacteria</taxon>
        <taxon>Alteromonadales</taxon>
        <taxon>Alteromonadaceae</taxon>
        <taxon>Paraglaciecola</taxon>
    </lineage>
</organism>
<keyword evidence="5" id="KW-0460">Magnesium</keyword>
<dbReference type="RefSeq" id="WP_191865959.1">
    <property type="nucleotide sequence ID" value="NZ_BMZC01000005.1"/>
</dbReference>
<dbReference type="EMBL" id="BMZC01000005">
    <property type="protein sequence ID" value="GGZ62791.1"/>
    <property type="molecule type" value="Genomic_DNA"/>
</dbReference>
<dbReference type="GO" id="GO:0016779">
    <property type="term" value="F:nucleotidyltransferase activity"/>
    <property type="evidence" value="ECO:0007669"/>
    <property type="project" value="UniProtKB-KW"/>
</dbReference>
<dbReference type="GO" id="GO:0046872">
    <property type="term" value="F:metal ion binding"/>
    <property type="evidence" value="ECO:0007669"/>
    <property type="project" value="UniProtKB-KW"/>
</dbReference>
<evidence type="ECO:0000259" key="8">
    <source>
        <dbReference type="Pfam" id="PF12804"/>
    </source>
</evidence>
<dbReference type="Gene3D" id="3.90.550.10">
    <property type="entry name" value="Spore Coat Polysaccharide Biosynthesis Protein SpsA, Chain A"/>
    <property type="match status" value="1"/>
</dbReference>
<dbReference type="InterPro" id="IPR029044">
    <property type="entry name" value="Nucleotide-diphossugar_trans"/>
</dbReference>
<dbReference type="PANTHER" id="PTHR19136">
    <property type="entry name" value="MOLYBDENUM COFACTOR GUANYLYLTRANSFERASE"/>
    <property type="match status" value="1"/>
</dbReference>
<feature type="domain" description="MobA-like NTP transferase" evidence="8">
    <location>
        <begin position="36"/>
        <end position="192"/>
    </location>
</feature>
<proteinExistence type="predicted"/>
<keyword evidence="9" id="KW-0548">Nucleotidyltransferase</keyword>
<keyword evidence="4" id="KW-0547">Nucleotide-binding</keyword>
<evidence type="ECO:0000256" key="3">
    <source>
        <dbReference type="ARBA" id="ARBA00022723"/>
    </source>
</evidence>
<dbReference type="CDD" id="cd02503">
    <property type="entry name" value="MobA"/>
    <property type="match status" value="1"/>
</dbReference>
<keyword evidence="6" id="KW-0342">GTP-binding</keyword>
<evidence type="ECO:0000256" key="6">
    <source>
        <dbReference type="ARBA" id="ARBA00023134"/>
    </source>
</evidence>
<evidence type="ECO:0000256" key="2">
    <source>
        <dbReference type="ARBA" id="ARBA00022679"/>
    </source>
</evidence>
<accession>A0A8H9M3P0</accession>
<evidence type="ECO:0000256" key="4">
    <source>
        <dbReference type="ARBA" id="ARBA00022741"/>
    </source>
</evidence>
<dbReference type="InterPro" id="IPR013482">
    <property type="entry name" value="Molybde_CF_guanTrfase"/>
</dbReference>
<dbReference type="PANTHER" id="PTHR19136:SF81">
    <property type="entry name" value="MOLYBDENUM COFACTOR GUANYLYLTRANSFERASE"/>
    <property type="match status" value="1"/>
</dbReference>
<reference evidence="9" key="1">
    <citation type="journal article" date="2014" name="Int. J. Syst. Evol. Microbiol.">
        <title>Complete genome sequence of Corynebacterium casei LMG S-19264T (=DSM 44701T), isolated from a smear-ripened cheese.</title>
        <authorList>
            <consortium name="US DOE Joint Genome Institute (JGI-PGF)"/>
            <person name="Walter F."/>
            <person name="Albersmeier A."/>
            <person name="Kalinowski J."/>
            <person name="Ruckert C."/>
        </authorList>
    </citation>
    <scope>NUCLEOTIDE SEQUENCE</scope>
    <source>
        <strain evidence="9">KCTC 32337</strain>
    </source>
</reference>
<evidence type="ECO:0000313" key="9">
    <source>
        <dbReference type="EMBL" id="GGZ62791.1"/>
    </source>
</evidence>
<keyword evidence="3" id="KW-0479">Metal-binding</keyword>
<dbReference type="Proteomes" id="UP000622604">
    <property type="component" value="Unassembled WGS sequence"/>
</dbReference>
<sequence>MNTTTAIADTGLTIRPDEGTSEHLNNDRLKKTNVLGLVLAGGLSTRMGQDKSLLCLRSTNQSLVDHAQNVLSSVCNGQVIVSGKAAEQLHDVYPDCGPLAGIHAGLAYALNQRSVAGEFEPAEQISAMLVTPVDMPNLTARTLMLLIEKAQNNNNLAHFTGFNLPLYVPLHKSILQYLASVLRDKKALSIYQLLKVNQGQAIPIPHTVSVDEFVNVNSPEQWHKLNACSTNT</sequence>
<dbReference type="InterPro" id="IPR025877">
    <property type="entry name" value="MobA-like_NTP_Trfase"/>
</dbReference>
<keyword evidence="7" id="KW-0501">Molybdenum cofactor biosynthesis</keyword>
<evidence type="ECO:0000256" key="5">
    <source>
        <dbReference type="ARBA" id="ARBA00022842"/>
    </source>
</evidence>
<evidence type="ECO:0000256" key="1">
    <source>
        <dbReference type="ARBA" id="ARBA00022490"/>
    </source>
</evidence>
<keyword evidence="1" id="KW-0963">Cytoplasm</keyword>
<dbReference type="AlphaFoldDB" id="A0A8H9M3P0"/>
<protein>
    <submittedName>
        <fullName evidence="9">Molybdenum cofactor guanylyltransferase</fullName>
    </submittedName>
</protein>
<evidence type="ECO:0000256" key="7">
    <source>
        <dbReference type="ARBA" id="ARBA00023150"/>
    </source>
</evidence>
<keyword evidence="2" id="KW-0808">Transferase</keyword>
<reference evidence="9" key="2">
    <citation type="submission" date="2020-09" db="EMBL/GenBank/DDBJ databases">
        <authorList>
            <person name="Sun Q."/>
            <person name="Kim S."/>
        </authorList>
    </citation>
    <scope>NUCLEOTIDE SEQUENCE</scope>
    <source>
        <strain evidence="9">KCTC 32337</strain>
    </source>
</reference>
<gene>
    <name evidence="9" type="primary">mobA</name>
    <name evidence="9" type="ORF">GCM10011274_21000</name>
</gene>
<dbReference type="GO" id="GO:0006777">
    <property type="term" value="P:Mo-molybdopterin cofactor biosynthetic process"/>
    <property type="evidence" value="ECO:0007669"/>
    <property type="project" value="UniProtKB-KW"/>
</dbReference>
<comment type="caution">
    <text evidence="9">The sequence shown here is derived from an EMBL/GenBank/DDBJ whole genome shotgun (WGS) entry which is preliminary data.</text>
</comment>